<comment type="caution">
    <text evidence="2">The sequence shown here is derived from an EMBL/GenBank/DDBJ whole genome shotgun (WGS) entry which is preliminary data.</text>
</comment>
<evidence type="ECO:0000313" key="3">
    <source>
        <dbReference type="Proteomes" id="UP000606786"/>
    </source>
</evidence>
<accession>A0A811UV61</accession>
<dbReference type="EMBL" id="CAJHJT010000023">
    <property type="protein sequence ID" value="CAD7001586.1"/>
    <property type="molecule type" value="Genomic_DNA"/>
</dbReference>
<evidence type="ECO:0000259" key="1">
    <source>
        <dbReference type="Pfam" id="PF14214"/>
    </source>
</evidence>
<sequence>MHRHDVAARVFKQKLKSFINFITHHSAFGVTRCWLYSVEWQKRGLPHAHILIWLEDKVYPEGIDNIISVDPNVDQELFGIVTTNMIHESFGTRRHQVCTMKYVVNLHDGYLKFI</sequence>
<dbReference type="AlphaFoldDB" id="A0A811UV61"/>
<feature type="domain" description="Helitron helicase-like" evidence="1">
    <location>
        <begin position="2"/>
        <end position="52"/>
    </location>
</feature>
<gene>
    <name evidence="2" type="ORF">CCAP1982_LOCUS10080</name>
</gene>
<dbReference type="InterPro" id="IPR025476">
    <property type="entry name" value="Helitron_helicase-like"/>
</dbReference>
<protein>
    <submittedName>
        <fullName evidence="2">(Mediterranean fruit fly) hypothetical protein</fullName>
    </submittedName>
</protein>
<proteinExistence type="predicted"/>
<keyword evidence="3" id="KW-1185">Reference proteome</keyword>
<evidence type="ECO:0000313" key="2">
    <source>
        <dbReference type="EMBL" id="CAD7001586.1"/>
    </source>
</evidence>
<dbReference type="Pfam" id="PF14214">
    <property type="entry name" value="Helitron_like_N"/>
    <property type="match status" value="1"/>
</dbReference>
<dbReference type="OrthoDB" id="8063321at2759"/>
<organism evidence="2 3">
    <name type="scientific">Ceratitis capitata</name>
    <name type="common">Mediterranean fruit fly</name>
    <name type="synonym">Tephritis capitata</name>
    <dbReference type="NCBI Taxonomy" id="7213"/>
    <lineage>
        <taxon>Eukaryota</taxon>
        <taxon>Metazoa</taxon>
        <taxon>Ecdysozoa</taxon>
        <taxon>Arthropoda</taxon>
        <taxon>Hexapoda</taxon>
        <taxon>Insecta</taxon>
        <taxon>Pterygota</taxon>
        <taxon>Neoptera</taxon>
        <taxon>Endopterygota</taxon>
        <taxon>Diptera</taxon>
        <taxon>Brachycera</taxon>
        <taxon>Muscomorpha</taxon>
        <taxon>Tephritoidea</taxon>
        <taxon>Tephritidae</taxon>
        <taxon>Ceratitis</taxon>
        <taxon>Ceratitis</taxon>
    </lineage>
</organism>
<reference evidence="2" key="1">
    <citation type="submission" date="2020-11" db="EMBL/GenBank/DDBJ databases">
        <authorList>
            <person name="Whitehead M."/>
        </authorList>
    </citation>
    <scope>NUCLEOTIDE SEQUENCE</scope>
    <source>
        <strain evidence="2">EGII</strain>
    </source>
</reference>
<dbReference type="Proteomes" id="UP000606786">
    <property type="component" value="Unassembled WGS sequence"/>
</dbReference>
<name>A0A811UV61_CERCA</name>